<feature type="compositionally biased region" description="Basic and acidic residues" evidence="1">
    <location>
        <begin position="46"/>
        <end position="60"/>
    </location>
</feature>
<feature type="region of interest" description="Disordered" evidence="1">
    <location>
        <begin position="32"/>
        <end position="66"/>
    </location>
</feature>
<proteinExistence type="predicted"/>
<feature type="non-terminal residue" evidence="2">
    <location>
        <position position="66"/>
    </location>
</feature>
<name>A0A382ZJ20_9ZZZZ</name>
<dbReference type="EMBL" id="UINC01184341">
    <property type="protein sequence ID" value="SVD95514.1"/>
    <property type="molecule type" value="Genomic_DNA"/>
</dbReference>
<gene>
    <name evidence="2" type="ORF">METZ01_LOCUS448368</name>
</gene>
<reference evidence="2" key="1">
    <citation type="submission" date="2018-05" db="EMBL/GenBank/DDBJ databases">
        <authorList>
            <person name="Lanie J.A."/>
            <person name="Ng W.-L."/>
            <person name="Kazmierczak K.M."/>
            <person name="Andrzejewski T.M."/>
            <person name="Davidsen T.M."/>
            <person name="Wayne K.J."/>
            <person name="Tettelin H."/>
            <person name="Glass J.I."/>
            <person name="Rusch D."/>
            <person name="Podicherti R."/>
            <person name="Tsui H.-C.T."/>
            <person name="Winkler M.E."/>
        </authorList>
    </citation>
    <scope>NUCLEOTIDE SEQUENCE</scope>
</reference>
<accession>A0A382ZJ20</accession>
<protein>
    <submittedName>
        <fullName evidence="2">Uncharacterized protein</fullName>
    </submittedName>
</protein>
<evidence type="ECO:0000313" key="2">
    <source>
        <dbReference type="EMBL" id="SVD95514.1"/>
    </source>
</evidence>
<dbReference type="AlphaFoldDB" id="A0A382ZJ20"/>
<evidence type="ECO:0000256" key="1">
    <source>
        <dbReference type="SAM" id="MobiDB-lite"/>
    </source>
</evidence>
<sequence length="66" mass="7593">MNSRTIQTLDSNTELFFDDTLIMSKQGVTRTIHPGKKHETPVLYPDPDKPWEHGGNDQSKRIHLYG</sequence>
<organism evidence="2">
    <name type="scientific">marine metagenome</name>
    <dbReference type="NCBI Taxonomy" id="408172"/>
    <lineage>
        <taxon>unclassified sequences</taxon>
        <taxon>metagenomes</taxon>
        <taxon>ecological metagenomes</taxon>
    </lineage>
</organism>